<feature type="non-terminal residue" evidence="2">
    <location>
        <position position="1"/>
    </location>
</feature>
<dbReference type="EMBL" id="LJCR01003735">
    <property type="protein sequence ID" value="KPV44818.1"/>
    <property type="molecule type" value="Genomic_DNA"/>
</dbReference>
<evidence type="ECO:0000313" key="2">
    <source>
        <dbReference type="EMBL" id="KPV44818.1"/>
    </source>
</evidence>
<feature type="non-terminal residue" evidence="2">
    <location>
        <position position="168"/>
    </location>
</feature>
<proteinExistence type="predicted"/>
<protein>
    <recommendedName>
        <fullName evidence="4">DUF11 domain-containing protein</fullName>
    </recommendedName>
</protein>
<sequence length="168" mass="17186">AIGNKNGDQTIRITIGTLPARIGIATISFKVRIKNPVPASITQVSNQGVVSGDFPSLATDDPDTLPLGDPTITPIRLDPAISADKTVSLAVDADNDGRVTPGDTLQYRVIITSRGNIPALALVYTDTPDPNTTLVPGSVSTSLGSVQNGNAGTPPVRVAIGDLPPGAN</sequence>
<reference evidence="2 3" key="1">
    <citation type="submission" date="2015-09" db="EMBL/GenBank/DDBJ databases">
        <title>Draft genome sequence of Kouleothrix aurantiaca JCM 19913.</title>
        <authorList>
            <person name="Hemp J."/>
        </authorList>
    </citation>
    <scope>NUCLEOTIDE SEQUENCE [LARGE SCALE GENOMIC DNA]</scope>
    <source>
        <strain evidence="2 3">COM-B</strain>
    </source>
</reference>
<dbReference type="AlphaFoldDB" id="A0A0P9CPR2"/>
<evidence type="ECO:0000313" key="3">
    <source>
        <dbReference type="Proteomes" id="UP000050509"/>
    </source>
</evidence>
<dbReference type="Proteomes" id="UP000050509">
    <property type="component" value="Unassembled WGS sequence"/>
</dbReference>
<feature type="region of interest" description="Disordered" evidence="1">
    <location>
        <begin position="145"/>
        <end position="168"/>
    </location>
</feature>
<evidence type="ECO:0000256" key="1">
    <source>
        <dbReference type="SAM" id="MobiDB-lite"/>
    </source>
</evidence>
<dbReference type="InterPro" id="IPR047589">
    <property type="entry name" value="DUF11_rpt"/>
</dbReference>
<name>A0A0P9CPR2_9CHLR</name>
<accession>A0A0P9CPR2</accession>
<evidence type="ECO:0008006" key="4">
    <source>
        <dbReference type="Google" id="ProtNLM"/>
    </source>
</evidence>
<comment type="caution">
    <text evidence="2">The sequence shown here is derived from an EMBL/GenBank/DDBJ whole genome shotgun (WGS) entry which is preliminary data.</text>
</comment>
<organism evidence="2 3">
    <name type="scientific">Kouleothrix aurantiaca</name>
    <dbReference type="NCBI Taxonomy" id="186479"/>
    <lineage>
        <taxon>Bacteria</taxon>
        <taxon>Bacillati</taxon>
        <taxon>Chloroflexota</taxon>
        <taxon>Chloroflexia</taxon>
        <taxon>Chloroflexales</taxon>
        <taxon>Roseiflexineae</taxon>
        <taxon>Roseiflexaceae</taxon>
        <taxon>Kouleothrix</taxon>
    </lineage>
</organism>
<keyword evidence="3" id="KW-1185">Reference proteome</keyword>
<gene>
    <name evidence="2" type="ORF">SE17_44165</name>
</gene>
<dbReference type="NCBIfam" id="TIGR01451">
    <property type="entry name" value="B_ant_repeat"/>
    <property type="match status" value="1"/>
</dbReference>